<dbReference type="AlphaFoldDB" id="A0A6I3M2V7"/>
<accession>A0A6I3M2V7</accession>
<name>A0A6I3M2V7_9MICO</name>
<dbReference type="EMBL" id="WMLB01000016">
    <property type="protein sequence ID" value="MTH67769.1"/>
    <property type="molecule type" value="Genomic_DNA"/>
</dbReference>
<evidence type="ECO:0000313" key="1">
    <source>
        <dbReference type="EMBL" id="MTH67769.1"/>
    </source>
</evidence>
<reference evidence="1 2" key="1">
    <citation type="submission" date="2019-11" db="EMBL/GenBank/DDBJ databases">
        <title>Agromyces kandeliae sp. nov., isolated from mangrove soil.</title>
        <authorList>
            <person name="Wang R."/>
        </authorList>
    </citation>
    <scope>NUCLEOTIDE SEQUENCE [LARGE SCALE GENOMIC DNA]</scope>
    <source>
        <strain evidence="1 2">JCM 11433</strain>
    </source>
</reference>
<organism evidence="1 2">
    <name type="scientific">Agromyces bracchium</name>
    <dbReference type="NCBI Taxonomy" id="88376"/>
    <lineage>
        <taxon>Bacteria</taxon>
        <taxon>Bacillati</taxon>
        <taxon>Actinomycetota</taxon>
        <taxon>Actinomycetes</taxon>
        <taxon>Micrococcales</taxon>
        <taxon>Microbacteriaceae</taxon>
        <taxon>Agromyces</taxon>
    </lineage>
</organism>
<dbReference type="RefSeq" id="WP_155050864.1">
    <property type="nucleotide sequence ID" value="NZ_BAAAIB010000010.1"/>
</dbReference>
<dbReference type="Proteomes" id="UP000433071">
    <property type="component" value="Unassembled WGS sequence"/>
</dbReference>
<keyword evidence="2" id="KW-1185">Reference proteome</keyword>
<sequence length="198" mass="21614">MSRFTSVKVDAETHRLIGDLAHVLGRSRGVVVRDAVNAFAVWREALLDEGAVDREQRLALANARHHALLASGELEISAAEQADRSRIGVSRMSESTFRRLTVAERLELRRTELEAAFGELGARNPRLVDPRELGRDPTSTVLTVELDDPDRFALGALLIAALEHLDALVDIVATNARSSWFARLPSSAGDRPGTHPPG</sequence>
<proteinExistence type="predicted"/>
<comment type="caution">
    <text evidence="1">The sequence shown here is derived from an EMBL/GenBank/DDBJ whole genome shotgun (WGS) entry which is preliminary data.</text>
</comment>
<gene>
    <name evidence="1" type="ORF">GJ743_05215</name>
</gene>
<dbReference type="OrthoDB" id="9803128at2"/>
<protein>
    <recommendedName>
        <fullName evidence="3">Ribbon-helix-helix protein, CopG family</fullName>
    </recommendedName>
</protein>
<evidence type="ECO:0000313" key="2">
    <source>
        <dbReference type="Proteomes" id="UP000433071"/>
    </source>
</evidence>
<evidence type="ECO:0008006" key="3">
    <source>
        <dbReference type="Google" id="ProtNLM"/>
    </source>
</evidence>